<dbReference type="PROSITE" id="PS50175">
    <property type="entry name" value="ASP_PROT_RETROV"/>
    <property type="match status" value="1"/>
</dbReference>
<dbReference type="InterPro" id="IPR001969">
    <property type="entry name" value="Aspartic_peptidase_AS"/>
</dbReference>
<dbReference type="PROSITE" id="PS00141">
    <property type="entry name" value="ASP_PROTEASE"/>
    <property type="match status" value="1"/>
</dbReference>
<keyword evidence="1" id="KW-0378">Hydrolase</keyword>
<proteinExistence type="predicted"/>
<dbReference type="Gene3D" id="2.40.70.10">
    <property type="entry name" value="Acid Proteases"/>
    <property type="match status" value="2"/>
</dbReference>
<accession>R0EN68</accession>
<dbReference type="Proteomes" id="UP000013063">
    <property type="component" value="Unassembled WGS sequence"/>
</dbReference>
<dbReference type="eggNOG" id="COG3577">
    <property type="taxonomic scope" value="Bacteria"/>
</dbReference>
<feature type="chain" id="PRO_5004339968" description="Peptidase A2 domain-containing protein" evidence="2">
    <location>
        <begin position="28"/>
        <end position="313"/>
    </location>
</feature>
<dbReference type="InterPro" id="IPR001995">
    <property type="entry name" value="Peptidase_A2_cat"/>
</dbReference>
<gene>
    <name evidence="4" type="ORF">OR37_01455</name>
</gene>
<keyword evidence="5" id="KW-1185">Reference proteome</keyword>
<evidence type="ECO:0000256" key="2">
    <source>
        <dbReference type="SAM" id="SignalP"/>
    </source>
</evidence>
<dbReference type="EMBL" id="APMP01000006">
    <property type="protein sequence ID" value="ENZ82522.1"/>
    <property type="molecule type" value="Genomic_DNA"/>
</dbReference>
<dbReference type="PATRIC" id="fig|1292034.3.peg.1443"/>
<dbReference type="PROSITE" id="PS51318">
    <property type="entry name" value="TAT"/>
    <property type="match status" value="1"/>
</dbReference>
<evidence type="ECO:0000313" key="4">
    <source>
        <dbReference type="EMBL" id="ENZ82522.1"/>
    </source>
</evidence>
<dbReference type="GO" id="GO:0004190">
    <property type="term" value="F:aspartic-type endopeptidase activity"/>
    <property type="evidence" value="ECO:0007669"/>
    <property type="project" value="InterPro"/>
</dbReference>
<dbReference type="CDD" id="cd05483">
    <property type="entry name" value="retropepsin_like_bacteria"/>
    <property type="match status" value="1"/>
</dbReference>
<dbReference type="AlphaFoldDB" id="R0EN68"/>
<name>R0EN68_CAUVI</name>
<feature type="domain" description="Peptidase A2" evidence="3">
    <location>
        <begin position="68"/>
        <end position="140"/>
    </location>
</feature>
<dbReference type="OrthoDB" id="107347at2"/>
<dbReference type="InterPro" id="IPR006311">
    <property type="entry name" value="TAT_signal"/>
</dbReference>
<reference evidence="4 5" key="1">
    <citation type="journal article" date="2013" name="Genome Announc.">
        <title>Draft Genome Sequence for Caulobacter sp. Strain OR37, a Bacterium Tolerant to Heavy Metals.</title>
        <authorList>
            <person name="Utturkar S.M."/>
            <person name="Bollmann A."/>
            <person name="Brzoska R.M."/>
            <person name="Klingeman D.M."/>
            <person name="Epstein S.E."/>
            <person name="Palumbo A.V."/>
            <person name="Brown S.D."/>
        </authorList>
    </citation>
    <scope>NUCLEOTIDE SEQUENCE [LARGE SCALE GENOMIC DNA]</scope>
    <source>
        <strain evidence="4 5">OR37</strain>
    </source>
</reference>
<evidence type="ECO:0000259" key="3">
    <source>
        <dbReference type="PROSITE" id="PS50175"/>
    </source>
</evidence>
<protein>
    <recommendedName>
        <fullName evidence="3">Peptidase A2 domain-containing protein</fullName>
    </recommendedName>
</protein>
<keyword evidence="2" id="KW-0732">Signal</keyword>
<sequence length="313" mass="33301" precursor="true">MFRQGTSRRAILTAAVGAGLAPALSWAQDRNTPSPVARSETATTDLLRLLDPAERLTAQVSVNGRGPYAFLVDTGADNSAISMELADALGLARAGRTVLHGVAGSAVVDEVVVASMRSGRRERADMRVPVVPRQNLGADGLLGLDWLAGNNVMLDYSRRRMTIAPHLPLPRGDTFTVPAKTQRNGLTLIDAVIPGVALTAFIDSGSTTTIGNLALLRAAKAHEAILGSALDLRLKSVTGQEMSGTVAILSFLRIGPVQIRAVPVVMGPIHTFDYWGLTDRPALLIGADVLQKFRSVALDFKRGEFRFSMTGLN</sequence>
<comment type="caution">
    <text evidence="4">The sequence shown here is derived from an EMBL/GenBank/DDBJ whole genome shotgun (WGS) entry which is preliminary data.</text>
</comment>
<feature type="signal peptide" evidence="2">
    <location>
        <begin position="1"/>
        <end position="27"/>
    </location>
</feature>
<organism evidence="4 5">
    <name type="scientific">Caulobacter vibrioides OR37</name>
    <dbReference type="NCBI Taxonomy" id="1292034"/>
    <lineage>
        <taxon>Bacteria</taxon>
        <taxon>Pseudomonadati</taxon>
        <taxon>Pseudomonadota</taxon>
        <taxon>Alphaproteobacteria</taxon>
        <taxon>Caulobacterales</taxon>
        <taxon>Caulobacteraceae</taxon>
        <taxon>Caulobacter</taxon>
    </lineage>
</organism>
<evidence type="ECO:0000313" key="5">
    <source>
        <dbReference type="Proteomes" id="UP000013063"/>
    </source>
</evidence>
<dbReference type="Pfam" id="PF13650">
    <property type="entry name" value="Asp_protease_2"/>
    <property type="match status" value="1"/>
</dbReference>
<dbReference type="InterPro" id="IPR034122">
    <property type="entry name" value="Retropepsin-like_bacterial"/>
</dbReference>
<dbReference type="GO" id="GO:0006508">
    <property type="term" value="P:proteolysis"/>
    <property type="evidence" value="ECO:0007669"/>
    <property type="project" value="InterPro"/>
</dbReference>
<dbReference type="STRING" id="1292034.OR37_01455"/>
<dbReference type="SUPFAM" id="SSF50630">
    <property type="entry name" value="Acid proteases"/>
    <property type="match status" value="2"/>
</dbReference>
<dbReference type="InterPro" id="IPR021109">
    <property type="entry name" value="Peptidase_aspartic_dom_sf"/>
</dbReference>
<evidence type="ECO:0000256" key="1">
    <source>
        <dbReference type="ARBA" id="ARBA00022801"/>
    </source>
</evidence>